<feature type="region of interest" description="Disordered" evidence="1">
    <location>
        <begin position="577"/>
        <end position="659"/>
    </location>
</feature>
<feature type="region of interest" description="Disordered" evidence="1">
    <location>
        <begin position="135"/>
        <end position="217"/>
    </location>
</feature>
<protein>
    <submittedName>
        <fullName evidence="3">CCHC-type domain-containing protein</fullName>
    </submittedName>
</protein>
<feature type="region of interest" description="Disordered" evidence="1">
    <location>
        <begin position="365"/>
        <end position="390"/>
    </location>
</feature>
<feature type="compositionally biased region" description="Polar residues" evidence="1">
    <location>
        <begin position="246"/>
        <end position="262"/>
    </location>
</feature>
<feature type="compositionally biased region" description="Basic and acidic residues" evidence="1">
    <location>
        <begin position="142"/>
        <end position="152"/>
    </location>
</feature>
<feature type="compositionally biased region" description="Pro residues" evidence="1">
    <location>
        <begin position="1"/>
        <end position="10"/>
    </location>
</feature>
<feature type="region of interest" description="Disordered" evidence="1">
    <location>
        <begin position="235"/>
        <end position="262"/>
    </location>
</feature>
<feature type="compositionally biased region" description="Basic residues" evidence="1">
    <location>
        <begin position="200"/>
        <end position="215"/>
    </location>
</feature>
<sequence>MPSSPAPPKSTPRVNPTGSSPPTPKFIILAVPTCTRSPGDLEPLVVRLVVDRLPHPAHRRTENTVNGPIWVLQKLVSPSEQPKQNALKEATATLGNPKAPAFTEAIQHQYRRLSEFMSSLDNLDSEALKVITDNPILSSTSEKPKGDTDPLPKRGQRQVIQQTSDSHSDRSEQNPDNSVSSSDEEPGIKGKSTPRVSGTHTKKTTKDRPKVRKIRLHDTVPPGFVQVYVEEPISTEWAEQPRPKHTSQPSASKPDSPMSNPQLDFQELLSSLLKPLANKMEQLSQEIRKVSQVQNQFDKDQQFLVSNLKSLQANVEIMQDRMKQRAEDHSLHTLPNSEEPRWLQSAPVPKAQLAQNQLASVGIQQLPDSPMDSTPKSKSPQIESPSPHSFSPDFLRMTYPFDIASIIQTVKPFDGTVDSYSLFITRFDFLVHRNPNIDVIMKQNILIGLLEGDAKDLVTSSDLSEVAYSNLRENLEKVYNRQSDRQKQLINSFRTLQFHQTDFDQMDKDVMKHICVVNSLQKWKVAIDDPFLIGLFVEKLPSSIMKVVVRKARKREMGFMETASLIQELISEQRDVASAEQIKKESSGTTITHQKQPSDDNEPTAHQNTIHLTYSEETPTSTPPHEHPSVPHSLKNGKSNTVSSYSDGLAKPTAQPAVQTFDSVESAKFIFVDVRAPRIDPEPPPTRITVQNVVSRRHPS</sequence>
<proteinExistence type="predicted"/>
<feature type="compositionally biased region" description="Polar residues" evidence="1">
    <location>
        <begin position="365"/>
        <end position="389"/>
    </location>
</feature>
<dbReference type="STRING" id="1561998.A0A1I7UCS2"/>
<accession>A0A1I7UCS2</accession>
<feature type="compositionally biased region" description="Basic and acidic residues" evidence="1">
    <location>
        <begin position="322"/>
        <end position="331"/>
    </location>
</feature>
<feature type="region of interest" description="Disordered" evidence="1">
    <location>
        <begin position="677"/>
        <end position="700"/>
    </location>
</feature>
<feature type="region of interest" description="Disordered" evidence="1">
    <location>
        <begin position="322"/>
        <end position="344"/>
    </location>
</feature>
<feature type="compositionally biased region" description="Polar residues" evidence="1">
    <location>
        <begin position="636"/>
        <end position="646"/>
    </location>
</feature>
<organism evidence="2 3">
    <name type="scientific">Caenorhabditis tropicalis</name>
    <dbReference type="NCBI Taxonomy" id="1561998"/>
    <lineage>
        <taxon>Eukaryota</taxon>
        <taxon>Metazoa</taxon>
        <taxon>Ecdysozoa</taxon>
        <taxon>Nematoda</taxon>
        <taxon>Chromadorea</taxon>
        <taxon>Rhabditida</taxon>
        <taxon>Rhabditina</taxon>
        <taxon>Rhabditomorpha</taxon>
        <taxon>Rhabditoidea</taxon>
        <taxon>Rhabditidae</taxon>
        <taxon>Peloderinae</taxon>
        <taxon>Caenorhabditis</taxon>
    </lineage>
</organism>
<name>A0A1I7UCS2_9PELO</name>
<dbReference type="Pfam" id="PF03564">
    <property type="entry name" value="DUF1759"/>
    <property type="match status" value="1"/>
</dbReference>
<keyword evidence="2" id="KW-1185">Reference proteome</keyword>
<dbReference type="InterPro" id="IPR005312">
    <property type="entry name" value="DUF1759"/>
</dbReference>
<feature type="region of interest" description="Disordered" evidence="1">
    <location>
        <begin position="1"/>
        <end position="25"/>
    </location>
</feature>
<dbReference type="WBParaSite" id="Csp11.Scaffold629.g8027.t1">
    <property type="protein sequence ID" value="Csp11.Scaffold629.g8027.t1"/>
    <property type="gene ID" value="Csp11.Scaffold629.g8027"/>
</dbReference>
<evidence type="ECO:0000313" key="3">
    <source>
        <dbReference type="WBParaSite" id="Csp11.Scaffold629.g8027.t1"/>
    </source>
</evidence>
<feature type="compositionally biased region" description="Basic and acidic residues" evidence="1">
    <location>
        <begin position="577"/>
        <end position="586"/>
    </location>
</feature>
<dbReference type="AlphaFoldDB" id="A0A1I7UCS2"/>
<reference evidence="3" key="1">
    <citation type="submission" date="2016-11" db="UniProtKB">
        <authorList>
            <consortium name="WormBaseParasite"/>
        </authorList>
    </citation>
    <scope>IDENTIFICATION</scope>
</reference>
<evidence type="ECO:0000256" key="1">
    <source>
        <dbReference type="SAM" id="MobiDB-lite"/>
    </source>
</evidence>
<evidence type="ECO:0000313" key="2">
    <source>
        <dbReference type="Proteomes" id="UP000095282"/>
    </source>
</evidence>
<dbReference type="eggNOG" id="KOG4379">
    <property type="taxonomic scope" value="Eukaryota"/>
</dbReference>
<dbReference type="Proteomes" id="UP000095282">
    <property type="component" value="Unplaced"/>
</dbReference>